<dbReference type="InterPro" id="IPR051681">
    <property type="entry name" value="Ser/Thr_Kinases-Pseudokinases"/>
</dbReference>
<proteinExistence type="predicted"/>
<evidence type="ECO:0000256" key="2">
    <source>
        <dbReference type="ARBA" id="ARBA00022741"/>
    </source>
</evidence>
<dbReference type="Pfam" id="PF00069">
    <property type="entry name" value="Pkinase"/>
    <property type="match status" value="1"/>
</dbReference>
<dbReference type="InterPro" id="IPR000719">
    <property type="entry name" value="Prot_kinase_dom"/>
</dbReference>
<accession>A0A8T0ICP1</accession>
<dbReference type="PANTHER" id="PTHR44329:SF288">
    <property type="entry name" value="MITOGEN-ACTIVATED PROTEIN KINASE KINASE KINASE 20"/>
    <property type="match status" value="1"/>
</dbReference>
<name>A0A8T0ICP1_CERPU</name>
<dbReference type="InterPro" id="IPR008271">
    <property type="entry name" value="Ser/Thr_kinase_AS"/>
</dbReference>
<dbReference type="EMBL" id="CM026424">
    <property type="protein sequence ID" value="KAG0580679.1"/>
    <property type="molecule type" value="Genomic_DNA"/>
</dbReference>
<keyword evidence="4" id="KW-0067">ATP-binding</keyword>
<dbReference type="PROSITE" id="PS00108">
    <property type="entry name" value="PROTEIN_KINASE_ST"/>
    <property type="match status" value="1"/>
</dbReference>
<organism evidence="6 7">
    <name type="scientific">Ceratodon purpureus</name>
    <name type="common">Fire moss</name>
    <name type="synonym">Dicranum purpureum</name>
    <dbReference type="NCBI Taxonomy" id="3225"/>
    <lineage>
        <taxon>Eukaryota</taxon>
        <taxon>Viridiplantae</taxon>
        <taxon>Streptophyta</taxon>
        <taxon>Embryophyta</taxon>
        <taxon>Bryophyta</taxon>
        <taxon>Bryophytina</taxon>
        <taxon>Bryopsida</taxon>
        <taxon>Dicranidae</taxon>
        <taxon>Pseudoditrichales</taxon>
        <taxon>Ditrichaceae</taxon>
        <taxon>Ceratodon</taxon>
    </lineage>
</organism>
<dbReference type="SUPFAM" id="SSF56112">
    <property type="entry name" value="Protein kinase-like (PK-like)"/>
    <property type="match status" value="1"/>
</dbReference>
<dbReference type="AlphaFoldDB" id="A0A8T0ICP1"/>
<evidence type="ECO:0000313" key="6">
    <source>
        <dbReference type="EMBL" id="KAG0580679.1"/>
    </source>
</evidence>
<keyword evidence="3" id="KW-0418">Kinase</keyword>
<reference evidence="6" key="1">
    <citation type="submission" date="2020-06" db="EMBL/GenBank/DDBJ databases">
        <title>WGS assembly of Ceratodon purpureus strain R40.</title>
        <authorList>
            <person name="Carey S.B."/>
            <person name="Jenkins J."/>
            <person name="Shu S."/>
            <person name="Lovell J.T."/>
            <person name="Sreedasyam A."/>
            <person name="Maumus F."/>
            <person name="Tiley G.P."/>
            <person name="Fernandez-Pozo N."/>
            <person name="Barry K."/>
            <person name="Chen C."/>
            <person name="Wang M."/>
            <person name="Lipzen A."/>
            <person name="Daum C."/>
            <person name="Saski C.A."/>
            <person name="Payton A.C."/>
            <person name="Mcbreen J.C."/>
            <person name="Conrad R.E."/>
            <person name="Kollar L.M."/>
            <person name="Olsson S."/>
            <person name="Huttunen S."/>
            <person name="Landis J.B."/>
            <person name="Wickett N.J."/>
            <person name="Johnson M.G."/>
            <person name="Rensing S.A."/>
            <person name="Grimwood J."/>
            <person name="Schmutz J."/>
            <person name="Mcdaniel S.F."/>
        </authorList>
    </citation>
    <scope>NUCLEOTIDE SEQUENCE</scope>
    <source>
        <strain evidence="6">R40</strain>
    </source>
</reference>
<dbReference type="PROSITE" id="PS50011">
    <property type="entry name" value="PROTEIN_KINASE_DOM"/>
    <property type="match status" value="1"/>
</dbReference>
<evidence type="ECO:0000313" key="7">
    <source>
        <dbReference type="Proteomes" id="UP000822688"/>
    </source>
</evidence>
<evidence type="ECO:0000256" key="1">
    <source>
        <dbReference type="ARBA" id="ARBA00022679"/>
    </source>
</evidence>
<evidence type="ECO:0000256" key="3">
    <source>
        <dbReference type="ARBA" id="ARBA00022777"/>
    </source>
</evidence>
<dbReference type="Gene3D" id="1.10.510.10">
    <property type="entry name" value="Transferase(Phosphotransferase) domain 1"/>
    <property type="match status" value="1"/>
</dbReference>
<evidence type="ECO:0000259" key="5">
    <source>
        <dbReference type="PROSITE" id="PS50011"/>
    </source>
</evidence>
<dbReference type="PANTHER" id="PTHR44329">
    <property type="entry name" value="SERINE/THREONINE-PROTEIN KINASE TNNI3K-RELATED"/>
    <property type="match status" value="1"/>
</dbReference>
<dbReference type="GO" id="GO:0005524">
    <property type="term" value="F:ATP binding"/>
    <property type="evidence" value="ECO:0007669"/>
    <property type="project" value="UniProtKB-KW"/>
</dbReference>
<dbReference type="SMART" id="SM00220">
    <property type="entry name" value="S_TKc"/>
    <property type="match status" value="1"/>
</dbReference>
<gene>
    <name evidence="6" type="ORF">KC19_4G190900</name>
</gene>
<dbReference type="Proteomes" id="UP000822688">
    <property type="component" value="Chromosome 4"/>
</dbReference>
<comment type="caution">
    <text evidence="6">The sequence shown here is derived from an EMBL/GenBank/DDBJ whole genome shotgun (WGS) entry which is preliminary data.</text>
</comment>
<keyword evidence="1" id="KW-0808">Transferase</keyword>
<evidence type="ECO:0000256" key="4">
    <source>
        <dbReference type="ARBA" id="ARBA00022840"/>
    </source>
</evidence>
<sequence length="197" mass="21930">MFLGTSECCELVQESCGKRVREFSRGLLVFAMPEMNGQDSPSTCVRGCCRSDCLPLAIPKSDIEIVAEIARGAESVVYEARYGGKSVAAKKPRLSTTDDMDQFHTELQILSKLDHPNIATLIGVRAYPPDYYFLYDLYEHGNLGDALHVSEWRPSLQQVMTIATQLAMALQYLHKVGIVHRDVKPANILVGFFSLCL</sequence>
<protein>
    <recommendedName>
        <fullName evidence="5">Protein kinase domain-containing protein</fullName>
    </recommendedName>
</protein>
<keyword evidence="7" id="KW-1185">Reference proteome</keyword>
<keyword evidence="2" id="KW-0547">Nucleotide-binding</keyword>
<feature type="domain" description="Protein kinase" evidence="5">
    <location>
        <begin position="63"/>
        <end position="197"/>
    </location>
</feature>
<dbReference type="InterPro" id="IPR011009">
    <property type="entry name" value="Kinase-like_dom_sf"/>
</dbReference>
<dbReference type="GO" id="GO:0004674">
    <property type="term" value="F:protein serine/threonine kinase activity"/>
    <property type="evidence" value="ECO:0007669"/>
    <property type="project" value="TreeGrafter"/>
</dbReference>